<keyword evidence="4" id="KW-0479">Metal-binding</keyword>
<feature type="transmembrane region" description="Helical" evidence="11">
    <location>
        <begin position="455"/>
        <end position="481"/>
    </location>
</feature>
<dbReference type="Pfam" id="PF00702">
    <property type="entry name" value="Hydrolase"/>
    <property type="match status" value="1"/>
</dbReference>
<name>A0ABD5VK42_9EURY</name>
<dbReference type="Gene3D" id="2.70.150.10">
    <property type="entry name" value="Calcium-transporting ATPase, cytoplasmic transduction domain A"/>
    <property type="match status" value="1"/>
</dbReference>
<dbReference type="InterPro" id="IPR023299">
    <property type="entry name" value="ATPase_P-typ_cyto_dom_N"/>
</dbReference>
<feature type="domain" description="HMA" evidence="12">
    <location>
        <begin position="95"/>
        <end position="161"/>
    </location>
</feature>
<comment type="similarity">
    <text evidence="2">Belongs to the cation transport ATPase (P-type) (TC 3.A.3) family. Type IB subfamily.</text>
</comment>
<dbReference type="InterPro" id="IPR006121">
    <property type="entry name" value="HMA_dom"/>
</dbReference>
<keyword evidence="6" id="KW-0067">ATP-binding</keyword>
<dbReference type="Pfam" id="PF00403">
    <property type="entry name" value="HMA"/>
    <property type="match status" value="1"/>
</dbReference>
<evidence type="ECO:0000256" key="10">
    <source>
        <dbReference type="SAM" id="MobiDB-lite"/>
    </source>
</evidence>
<evidence type="ECO:0000256" key="6">
    <source>
        <dbReference type="ARBA" id="ARBA00022840"/>
    </source>
</evidence>
<dbReference type="SFLD" id="SFLDG00002">
    <property type="entry name" value="C1.7:_P-type_atpase_like"/>
    <property type="match status" value="1"/>
</dbReference>
<feature type="region of interest" description="Disordered" evidence="10">
    <location>
        <begin position="821"/>
        <end position="859"/>
    </location>
</feature>
<feature type="transmembrane region" description="Helical" evidence="11">
    <location>
        <begin position="215"/>
        <end position="240"/>
    </location>
</feature>
<dbReference type="InterPro" id="IPR044492">
    <property type="entry name" value="P_typ_ATPase_HD_dom"/>
</dbReference>
<dbReference type="NCBIfam" id="TIGR01525">
    <property type="entry name" value="ATPase-IB_hvy"/>
    <property type="match status" value="1"/>
</dbReference>
<dbReference type="PROSITE" id="PS01229">
    <property type="entry name" value="COF_2"/>
    <property type="match status" value="1"/>
</dbReference>
<dbReference type="GO" id="GO:0046872">
    <property type="term" value="F:metal ion binding"/>
    <property type="evidence" value="ECO:0007669"/>
    <property type="project" value="UniProtKB-KW"/>
</dbReference>
<keyword evidence="5" id="KW-0547">Nucleotide-binding</keyword>
<keyword evidence="8 11" id="KW-1133">Transmembrane helix</keyword>
<evidence type="ECO:0000256" key="8">
    <source>
        <dbReference type="ARBA" id="ARBA00022989"/>
    </source>
</evidence>
<dbReference type="SUPFAM" id="SSF56784">
    <property type="entry name" value="HAD-like"/>
    <property type="match status" value="1"/>
</dbReference>
<dbReference type="InterPro" id="IPR001757">
    <property type="entry name" value="P_typ_ATPase"/>
</dbReference>
<dbReference type="GO" id="GO:0005524">
    <property type="term" value="F:ATP binding"/>
    <property type="evidence" value="ECO:0007669"/>
    <property type="project" value="UniProtKB-KW"/>
</dbReference>
<feature type="transmembrane region" description="Helical" evidence="11">
    <location>
        <begin position="176"/>
        <end position="195"/>
    </location>
</feature>
<evidence type="ECO:0000256" key="5">
    <source>
        <dbReference type="ARBA" id="ARBA00022741"/>
    </source>
</evidence>
<dbReference type="SUPFAM" id="SSF81653">
    <property type="entry name" value="Calcium ATPase, transduction domain A"/>
    <property type="match status" value="1"/>
</dbReference>
<comment type="subcellular location">
    <subcellularLocation>
        <location evidence="1">Endomembrane system</location>
        <topology evidence="1">Multi-pass membrane protein</topology>
    </subcellularLocation>
</comment>
<feature type="transmembrane region" description="Helical" evidence="11">
    <location>
        <begin position="428"/>
        <end position="449"/>
    </location>
</feature>
<dbReference type="InterPro" id="IPR036163">
    <property type="entry name" value="HMA_dom_sf"/>
</dbReference>
<dbReference type="Proteomes" id="UP001596395">
    <property type="component" value="Unassembled WGS sequence"/>
</dbReference>
<dbReference type="Pfam" id="PF00122">
    <property type="entry name" value="E1-E2_ATPase"/>
    <property type="match status" value="1"/>
</dbReference>
<evidence type="ECO:0000256" key="9">
    <source>
        <dbReference type="ARBA" id="ARBA00023136"/>
    </source>
</evidence>
<dbReference type="PANTHER" id="PTHR43520">
    <property type="entry name" value="ATP7, ISOFORM B"/>
    <property type="match status" value="1"/>
</dbReference>
<dbReference type="RefSeq" id="WP_336351381.1">
    <property type="nucleotide sequence ID" value="NZ_JAZAQL010000003.1"/>
</dbReference>
<reference evidence="13 14" key="1">
    <citation type="journal article" date="2019" name="Int. J. Syst. Evol. Microbiol.">
        <title>The Global Catalogue of Microorganisms (GCM) 10K type strain sequencing project: providing services to taxonomists for standard genome sequencing and annotation.</title>
        <authorList>
            <consortium name="The Broad Institute Genomics Platform"/>
            <consortium name="The Broad Institute Genome Sequencing Center for Infectious Disease"/>
            <person name="Wu L."/>
            <person name="Ma J."/>
        </authorList>
    </citation>
    <scope>NUCLEOTIDE SEQUENCE [LARGE SCALE GENOMIC DNA]</scope>
    <source>
        <strain evidence="13 14">GX26</strain>
    </source>
</reference>
<dbReference type="InterPro" id="IPR036412">
    <property type="entry name" value="HAD-like_sf"/>
</dbReference>
<dbReference type="InterPro" id="IPR023214">
    <property type="entry name" value="HAD_sf"/>
</dbReference>
<dbReference type="Gene3D" id="1.20.1110.10">
    <property type="entry name" value="Calcium-transporting ATPase, transmembrane domain"/>
    <property type="match status" value="1"/>
</dbReference>
<comment type="caution">
    <text evidence="13">The sequence shown here is derived from an EMBL/GenBank/DDBJ whole genome shotgun (WGS) entry which is preliminary data.</text>
</comment>
<keyword evidence="3 11" id="KW-0812">Transmembrane</keyword>
<dbReference type="Gene3D" id="3.40.50.1000">
    <property type="entry name" value="HAD superfamily/HAD-like"/>
    <property type="match status" value="1"/>
</dbReference>
<gene>
    <name evidence="13" type="ORF">ACFQGB_16330</name>
</gene>
<dbReference type="SFLD" id="SFLDS00003">
    <property type="entry name" value="Haloacid_Dehalogenase"/>
    <property type="match status" value="1"/>
</dbReference>
<evidence type="ECO:0000256" key="2">
    <source>
        <dbReference type="ARBA" id="ARBA00006024"/>
    </source>
</evidence>
<dbReference type="NCBIfam" id="TIGR01511">
    <property type="entry name" value="ATPase-IB1_Cu"/>
    <property type="match status" value="1"/>
</dbReference>
<feature type="transmembrane region" description="Helical" evidence="11">
    <location>
        <begin position="252"/>
        <end position="270"/>
    </location>
</feature>
<dbReference type="EMBL" id="JBHSXN010000003">
    <property type="protein sequence ID" value="MFC6954432.1"/>
    <property type="molecule type" value="Genomic_DNA"/>
</dbReference>
<dbReference type="PROSITE" id="PS00154">
    <property type="entry name" value="ATPASE_E1_E2"/>
    <property type="match status" value="1"/>
</dbReference>
<evidence type="ECO:0000256" key="7">
    <source>
        <dbReference type="ARBA" id="ARBA00022967"/>
    </source>
</evidence>
<dbReference type="Gene3D" id="3.30.70.100">
    <property type="match status" value="1"/>
</dbReference>
<dbReference type="PANTHER" id="PTHR43520:SF8">
    <property type="entry name" value="P-TYPE CU(+) TRANSPORTER"/>
    <property type="match status" value="1"/>
</dbReference>
<dbReference type="PRINTS" id="PR00119">
    <property type="entry name" value="CATATPASE"/>
</dbReference>
<dbReference type="InterPro" id="IPR059000">
    <property type="entry name" value="ATPase_P-type_domA"/>
</dbReference>
<evidence type="ECO:0000256" key="4">
    <source>
        <dbReference type="ARBA" id="ARBA00022723"/>
    </source>
</evidence>
<evidence type="ECO:0000313" key="14">
    <source>
        <dbReference type="Proteomes" id="UP001596395"/>
    </source>
</evidence>
<evidence type="ECO:0000256" key="11">
    <source>
        <dbReference type="SAM" id="Phobius"/>
    </source>
</evidence>
<keyword evidence="9 11" id="KW-0472">Membrane</keyword>
<dbReference type="NCBIfam" id="TIGR01494">
    <property type="entry name" value="ATPase_P-type"/>
    <property type="match status" value="1"/>
</dbReference>
<evidence type="ECO:0000256" key="1">
    <source>
        <dbReference type="ARBA" id="ARBA00004127"/>
    </source>
</evidence>
<dbReference type="GO" id="GO:0012505">
    <property type="term" value="C:endomembrane system"/>
    <property type="evidence" value="ECO:0007669"/>
    <property type="project" value="UniProtKB-SubCell"/>
</dbReference>
<evidence type="ECO:0000259" key="12">
    <source>
        <dbReference type="PROSITE" id="PS50846"/>
    </source>
</evidence>
<dbReference type="AlphaFoldDB" id="A0ABD5VK42"/>
<dbReference type="PROSITE" id="PS50846">
    <property type="entry name" value="HMA_2"/>
    <property type="match status" value="1"/>
</dbReference>
<sequence length="859" mass="88087">MNETRPPVGDDETCTLCGLDVPDAPVSGPDGTYCCEGCKQVHETVGDVAVDGPVDSGDVASALDGAAAPESDADGTADAVGGAGADAMADAEADAETYLRVDGMHCTTCETFVEGVAEREPGVAAADASYGSRLVRVAYDSSALAADALPERLTGYGYRARGMDDADDVERSSGRLIVGGFFGMMTMLWYVLFLYPDYLGWDVSFLDVGGSAGTYLLANVWVMATIVLAYTGYPILRGAYVSLAAGKPNMDLLVSIAAVNAYVYSTAALLLGRTEVYFDVTVAIVLVVSIGNYLERRATERAADRVGELAEERVTEATVRREDGSTETVSVEAVAADDAVVVGQSDRVPLDGTVVEGEAAVDESLLTGESKPVAKAPGDRVVGGSTVVDGGVVLEPDPDTASTLDRLVETTWNLAASRSGAQRLADKLAAVFVPLVVTAAVLATAYWLYATGDVATALLTGLAVLVVSCPCALGLATPLAVASAVSRGLDRGVVVRDASVFERAPDVDTVVFDKTGTLTTGEMTAERVVATPDATEADVLASAAALETYADHPAAEAIVDRADDATDLDGIPAASGVERHPGRGVAGRVDDERVLVGNRDLLAEHDVALPSALADAADAARDDGALPVFVVRGDEAHGLVVVHDDPRPGWERACERLADDGRDVVVLTGDDHAAASRFERHDAVSDVYADVRPESKTEIVRALASEGDVAMVGDGSNDAGALAAADVGVAMGSGTALAADAADAVVVDDDLASVGTTFDLATTAHGRVRGNLAWAFAYNAVAIPVAVAGLLNPLVAAVAMTASSLLVVANTRRDWGLDDEAAADASSAADGDDTAGRAGDETAAQVADGTADTPEVRAS</sequence>
<dbReference type="SUPFAM" id="SSF81665">
    <property type="entry name" value="Calcium ATPase, transmembrane domain M"/>
    <property type="match status" value="1"/>
</dbReference>
<dbReference type="InterPro" id="IPR008250">
    <property type="entry name" value="ATPase_P-typ_transduc_dom_A_sf"/>
</dbReference>
<accession>A0ABD5VK42</accession>
<dbReference type="InterPro" id="IPR027256">
    <property type="entry name" value="P-typ_ATPase_IB"/>
</dbReference>
<protein>
    <submittedName>
        <fullName evidence="13">Cation-translocating P-type ATPase</fullName>
    </submittedName>
</protein>
<dbReference type="Gene3D" id="3.40.1110.10">
    <property type="entry name" value="Calcium-transporting ATPase, cytoplasmic domain N"/>
    <property type="match status" value="1"/>
</dbReference>
<dbReference type="CDD" id="cd00371">
    <property type="entry name" value="HMA"/>
    <property type="match status" value="1"/>
</dbReference>
<dbReference type="InterPro" id="IPR018303">
    <property type="entry name" value="ATPase_P-typ_P_site"/>
</dbReference>
<keyword evidence="14" id="KW-1185">Reference proteome</keyword>
<dbReference type="SFLD" id="SFLDF00027">
    <property type="entry name" value="p-type_atpase"/>
    <property type="match status" value="1"/>
</dbReference>
<keyword evidence="7" id="KW-1278">Translocase</keyword>
<dbReference type="InterPro" id="IPR023298">
    <property type="entry name" value="ATPase_P-typ_TM_dom_sf"/>
</dbReference>
<dbReference type="SUPFAM" id="SSF55008">
    <property type="entry name" value="HMA, heavy metal-associated domain"/>
    <property type="match status" value="1"/>
</dbReference>
<feature type="transmembrane region" description="Helical" evidence="11">
    <location>
        <begin position="276"/>
        <end position="294"/>
    </location>
</feature>
<proteinExistence type="inferred from homology"/>
<evidence type="ECO:0000313" key="13">
    <source>
        <dbReference type="EMBL" id="MFC6954432.1"/>
    </source>
</evidence>
<evidence type="ECO:0000256" key="3">
    <source>
        <dbReference type="ARBA" id="ARBA00022692"/>
    </source>
</evidence>
<organism evidence="13 14">
    <name type="scientific">Halorubellus litoreus</name>
    <dbReference type="NCBI Taxonomy" id="755308"/>
    <lineage>
        <taxon>Archaea</taxon>
        <taxon>Methanobacteriati</taxon>
        <taxon>Methanobacteriota</taxon>
        <taxon>Stenosarchaea group</taxon>
        <taxon>Halobacteria</taxon>
        <taxon>Halobacteriales</taxon>
        <taxon>Halorubellaceae</taxon>
        <taxon>Halorubellus</taxon>
    </lineage>
</organism>